<organism evidence="17 18">
    <name type="scientific">Claviceps arundinis</name>
    <dbReference type="NCBI Taxonomy" id="1623583"/>
    <lineage>
        <taxon>Eukaryota</taxon>
        <taxon>Fungi</taxon>
        <taxon>Dikarya</taxon>
        <taxon>Ascomycota</taxon>
        <taxon>Pezizomycotina</taxon>
        <taxon>Sordariomycetes</taxon>
        <taxon>Hypocreomycetidae</taxon>
        <taxon>Hypocreales</taxon>
        <taxon>Clavicipitaceae</taxon>
        <taxon>Claviceps</taxon>
    </lineage>
</organism>
<keyword evidence="5" id="KW-0813">Transport</keyword>
<comment type="function">
    <text evidence="1">Mitochondrial transporter that mediates uptake of thiamine pyrophosphate (ThPP) into mitochondria.</text>
</comment>
<dbReference type="InterPro" id="IPR002048">
    <property type="entry name" value="EF_hand_dom"/>
</dbReference>
<dbReference type="GO" id="GO:0005509">
    <property type="term" value="F:calcium ion binding"/>
    <property type="evidence" value="ECO:0007669"/>
    <property type="project" value="InterPro"/>
</dbReference>
<keyword evidence="6 14" id="KW-0812">Transmembrane</keyword>
<dbReference type="SMART" id="SM00054">
    <property type="entry name" value="EFh"/>
    <property type="match status" value="4"/>
</dbReference>
<dbReference type="EMBL" id="SRPS01000001">
    <property type="protein sequence ID" value="KAG5978580.1"/>
    <property type="molecule type" value="Genomic_DNA"/>
</dbReference>
<dbReference type="InterPro" id="IPR011992">
    <property type="entry name" value="EF-hand-dom_pair"/>
</dbReference>
<keyword evidence="8" id="KW-0677">Repeat</keyword>
<dbReference type="PROSITE" id="PS50920">
    <property type="entry name" value="SOLCAR"/>
    <property type="match status" value="3"/>
</dbReference>
<dbReference type="PROSITE" id="PS00018">
    <property type="entry name" value="EF_HAND_1"/>
    <property type="match status" value="3"/>
</dbReference>
<gene>
    <name evidence="17" type="ORF">E4U56_000015</name>
</gene>
<feature type="compositionally biased region" description="Pro residues" evidence="15">
    <location>
        <begin position="216"/>
        <end position="227"/>
    </location>
</feature>
<evidence type="ECO:0000256" key="11">
    <source>
        <dbReference type="ARBA" id="ARBA00022989"/>
    </source>
</evidence>
<evidence type="ECO:0000313" key="18">
    <source>
        <dbReference type="Proteomes" id="UP000784919"/>
    </source>
</evidence>
<dbReference type="Gene3D" id="1.50.40.10">
    <property type="entry name" value="Mitochondrial carrier domain"/>
    <property type="match status" value="1"/>
</dbReference>
<feature type="domain" description="EF-hand" evidence="16">
    <location>
        <begin position="90"/>
        <end position="120"/>
    </location>
</feature>
<feature type="repeat" description="Solcar" evidence="14">
    <location>
        <begin position="544"/>
        <end position="633"/>
    </location>
</feature>
<dbReference type="InterPro" id="IPR018108">
    <property type="entry name" value="MCP_transmembrane"/>
</dbReference>
<name>A0A9P7N0T8_9HYPO</name>
<dbReference type="AlphaFoldDB" id="A0A9P7N0T8"/>
<evidence type="ECO:0000256" key="3">
    <source>
        <dbReference type="ARBA" id="ARBA00006375"/>
    </source>
</evidence>
<feature type="domain" description="EF-hand" evidence="16">
    <location>
        <begin position="54"/>
        <end position="89"/>
    </location>
</feature>
<evidence type="ECO:0000256" key="5">
    <source>
        <dbReference type="ARBA" id="ARBA00022448"/>
    </source>
</evidence>
<comment type="caution">
    <text evidence="17">The sequence shown here is derived from an EMBL/GenBank/DDBJ whole genome shotgun (WGS) entry which is preliminary data.</text>
</comment>
<dbReference type="OrthoDB" id="270584at2759"/>
<evidence type="ECO:0000256" key="15">
    <source>
        <dbReference type="SAM" id="MobiDB-lite"/>
    </source>
</evidence>
<evidence type="ECO:0000256" key="14">
    <source>
        <dbReference type="PROSITE-ProRule" id="PRU00282"/>
    </source>
</evidence>
<dbReference type="PANTHER" id="PTHR24089">
    <property type="entry name" value="SOLUTE CARRIER FAMILY 25"/>
    <property type="match status" value="1"/>
</dbReference>
<evidence type="ECO:0000256" key="8">
    <source>
        <dbReference type="ARBA" id="ARBA00022737"/>
    </source>
</evidence>
<sequence>MLVTDVERQFGESQNERDVRVERLWSKLDPSGKGELDLKGLRKGFRRIDHPLKNASDLLKQIMREVDTNRDGKIQYEEFRVFVQEAERQLFHLFHAIDRDANGKLDPAELQTAFRTAGLSISNRRLSEFFQDLDGNNDGYVSFDEWRNFLLFMPAGNHDSRLKAVLSFYDSVVSVTPEGDSLVSDETLEGLGADGSISGSVLYTLFGSLVRVAASSPPPATTAPGSPPISSGDDITTQSSKIEPASKRSMDAVGIAENDGDCSSRVEQGTAKRRRLATTRPSPCPPQAGIDAEGEDQEQGKTLIGTQKTPKTFTLTDFAPDPGYFVAGAIAGGVSRTATAPLDRLKVYLLVNTRNNCESAVGAGNKGGPVPGAGNAPRPIRDAVRDLFRNGGIRSFFAGNGLNVIKIMPETAIKFGSYEAAKRALANFEGHGDPRRINSYSKFTAGGVAGMIAQFCVYPLDTLKFRLQCESIQGGLQGRALVRQTAVKMFADGGVKACYRGVTMGLVGMFPYSAIDMGMFELLKKTYQSYYARSAGCHEDDITPGNMATGMIGATSGAIGATVVYPLNVVRTRLQTQGTMMHPATYTGIWDVTQKTIQREGYRGLYKGLTPNLLKVAPALSITWIVYENSKSVLGLH</sequence>
<dbReference type="Gene3D" id="1.10.238.10">
    <property type="entry name" value="EF-hand"/>
    <property type="match status" value="1"/>
</dbReference>
<evidence type="ECO:0000259" key="16">
    <source>
        <dbReference type="PROSITE" id="PS50222"/>
    </source>
</evidence>
<keyword evidence="9" id="KW-0999">Mitochondrion inner membrane</keyword>
<dbReference type="InterPro" id="IPR023395">
    <property type="entry name" value="MCP_dom_sf"/>
</dbReference>
<dbReference type="InterPro" id="IPR002067">
    <property type="entry name" value="MCP"/>
</dbReference>
<dbReference type="GO" id="GO:0055085">
    <property type="term" value="P:transmembrane transport"/>
    <property type="evidence" value="ECO:0007669"/>
    <property type="project" value="InterPro"/>
</dbReference>
<keyword evidence="7" id="KW-0479">Metal-binding</keyword>
<protein>
    <recommendedName>
        <fullName evidence="4">Mitochondrial thiamine pyrophosphate carrier 1</fullName>
    </recommendedName>
</protein>
<evidence type="ECO:0000256" key="13">
    <source>
        <dbReference type="ARBA" id="ARBA00023136"/>
    </source>
</evidence>
<dbReference type="PROSITE" id="PS50222">
    <property type="entry name" value="EF_HAND_2"/>
    <property type="match status" value="3"/>
</dbReference>
<evidence type="ECO:0000256" key="2">
    <source>
        <dbReference type="ARBA" id="ARBA00004448"/>
    </source>
</evidence>
<accession>A0A9P7N0T8</accession>
<keyword evidence="13 14" id="KW-0472">Membrane</keyword>
<evidence type="ECO:0000256" key="12">
    <source>
        <dbReference type="ARBA" id="ARBA00023128"/>
    </source>
</evidence>
<dbReference type="Pfam" id="PF00153">
    <property type="entry name" value="Mito_carr"/>
    <property type="match status" value="3"/>
</dbReference>
<proteinExistence type="inferred from homology"/>
<dbReference type="SUPFAM" id="SSF103506">
    <property type="entry name" value="Mitochondrial carrier"/>
    <property type="match status" value="1"/>
</dbReference>
<evidence type="ECO:0000256" key="4">
    <source>
        <dbReference type="ARBA" id="ARBA00021935"/>
    </source>
</evidence>
<dbReference type="CDD" id="cd00051">
    <property type="entry name" value="EFh"/>
    <property type="match status" value="1"/>
</dbReference>
<evidence type="ECO:0000256" key="10">
    <source>
        <dbReference type="ARBA" id="ARBA00022837"/>
    </source>
</evidence>
<dbReference type="SUPFAM" id="SSF47473">
    <property type="entry name" value="EF-hand"/>
    <property type="match status" value="1"/>
</dbReference>
<comment type="similarity">
    <text evidence="3">Belongs to the mitochondrial carrier (TC 2.A.29) family.</text>
</comment>
<dbReference type="PRINTS" id="PR00926">
    <property type="entry name" value="MITOCARRIER"/>
</dbReference>
<evidence type="ECO:0000256" key="7">
    <source>
        <dbReference type="ARBA" id="ARBA00022723"/>
    </source>
</evidence>
<keyword evidence="12" id="KW-0496">Mitochondrion</keyword>
<evidence type="ECO:0000313" key="17">
    <source>
        <dbReference type="EMBL" id="KAG5978580.1"/>
    </source>
</evidence>
<comment type="subcellular location">
    <subcellularLocation>
        <location evidence="2">Mitochondrion inner membrane</location>
        <topology evidence="2">Multi-pass membrane protein</topology>
    </subcellularLocation>
</comment>
<feature type="region of interest" description="Disordered" evidence="15">
    <location>
        <begin position="215"/>
        <end position="297"/>
    </location>
</feature>
<reference evidence="17" key="1">
    <citation type="journal article" date="2020" name="bioRxiv">
        <title>Whole genome comparisons of ergot fungi reveals the divergence and evolution of species within the genus Claviceps are the result of varying mechanisms driving genome evolution and host range expansion.</title>
        <authorList>
            <person name="Wyka S.A."/>
            <person name="Mondo S.J."/>
            <person name="Liu M."/>
            <person name="Dettman J."/>
            <person name="Nalam V."/>
            <person name="Broders K.D."/>
        </authorList>
    </citation>
    <scope>NUCLEOTIDE SEQUENCE</scope>
    <source>
        <strain evidence="17">CCC 1102</strain>
    </source>
</reference>
<evidence type="ECO:0000256" key="1">
    <source>
        <dbReference type="ARBA" id="ARBA00002238"/>
    </source>
</evidence>
<evidence type="ECO:0000256" key="6">
    <source>
        <dbReference type="ARBA" id="ARBA00022692"/>
    </source>
</evidence>
<dbReference type="Pfam" id="PF13499">
    <property type="entry name" value="EF-hand_7"/>
    <property type="match status" value="2"/>
</dbReference>
<keyword evidence="10" id="KW-0106">Calcium</keyword>
<dbReference type="GO" id="GO:0005743">
    <property type="term" value="C:mitochondrial inner membrane"/>
    <property type="evidence" value="ECO:0007669"/>
    <property type="project" value="UniProtKB-SubCell"/>
</dbReference>
<keyword evidence="11" id="KW-1133">Transmembrane helix</keyword>
<dbReference type="InterPro" id="IPR018247">
    <property type="entry name" value="EF_Hand_1_Ca_BS"/>
</dbReference>
<evidence type="ECO:0000256" key="9">
    <source>
        <dbReference type="ARBA" id="ARBA00022792"/>
    </source>
</evidence>
<dbReference type="FunFam" id="1.50.40.10:FF:000016">
    <property type="entry name" value="Solute carrier family 25 member 23"/>
    <property type="match status" value="1"/>
</dbReference>
<feature type="repeat" description="Solcar" evidence="14">
    <location>
        <begin position="319"/>
        <end position="424"/>
    </location>
</feature>
<feature type="repeat" description="Solcar" evidence="14">
    <location>
        <begin position="437"/>
        <end position="526"/>
    </location>
</feature>
<feature type="domain" description="EF-hand" evidence="16">
    <location>
        <begin position="121"/>
        <end position="156"/>
    </location>
</feature>
<dbReference type="Proteomes" id="UP000784919">
    <property type="component" value="Unassembled WGS sequence"/>
</dbReference>